<dbReference type="Gene3D" id="1.20.58.1020">
    <property type="match status" value="1"/>
</dbReference>
<comment type="caution">
    <text evidence="8">The sequence shown here is derived from an EMBL/GenBank/DDBJ whole genome shotgun (WGS) entry which is preliminary data.</text>
</comment>
<dbReference type="PANTHER" id="PTHR12772">
    <property type="entry name" value="DNA REPLICATION COMPLEX GINS PROTEIN PSF2"/>
    <property type="match status" value="1"/>
</dbReference>
<comment type="subcellular location">
    <subcellularLocation>
        <location evidence="1">Nucleus</location>
    </subcellularLocation>
</comment>
<evidence type="ECO:0000256" key="2">
    <source>
        <dbReference type="ARBA" id="ARBA00010565"/>
    </source>
</evidence>
<dbReference type="InterPro" id="IPR007257">
    <property type="entry name" value="GINS_Psf2"/>
</dbReference>
<dbReference type="GO" id="GO:0000811">
    <property type="term" value="C:GINS complex"/>
    <property type="evidence" value="ECO:0007669"/>
    <property type="project" value="TreeGrafter"/>
</dbReference>
<comment type="similarity">
    <text evidence="2">Belongs to the GINS2/PSF2 family.</text>
</comment>
<dbReference type="PANTHER" id="PTHR12772:SF0">
    <property type="entry name" value="DNA REPLICATION COMPLEX GINS PROTEIN PSF2"/>
    <property type="match status" value="1"/>
</dbReference>
<dbReference type="EMBL" id="CAJNNV010024879">
    <property type="protein sequence ID" value="CAE8611008.1"/>
    <property type="molecule type" value="Genomic_DNA"/>
</dbReference>
<keyword evidence="4" id="KW-0539">Nucleus</keyword>
<evidence type="ECO:0000313" key="8">
    <source>
        <dbReference type="EMBL" id="CAE8611008.1"/>
    </source>
</evidence>
<dbReference type="Pfam" id="PF05916">
    <property type="entry name" value="Sld5"/>
    <property type="match status" value="1"/>
</dbReference>
<organism evidence="8 9">
    <name type="scientific">Polarella glacialis</name>
    <name type="common">Dinoflagellate</name>
    <dbReference type="NCBI Taxonomy" id="89957"/>
    <lineage>
        <taxon>Eukaryota</taxon>
        <taxon>Sar</taxon>
        <taxon>Alveolata</taxon>
        <taxon>Dinophyceae</taxon>
        <taxon>Suessiales</taxon>
        <taxon>Suessiaceae</taxon>
        <taxon>Polarella</taxon>
    </lineage>
</organism>
<evidence type="ECO:0000256" key="4">
    <source>
        <dbReference type="ARBA" id="ARBA00023242"/>
    </source>
</evidence>
<evidence type="ECO:0000259" key="6">
    <source>
        <dbReference type="Pfam" id="PF05916"/>
    </source>
</evidence>
<dbReference type="SUPFAM" id="SSF160059">
    <property type="entry name" value="PriA/YqbF domain"/>
    <property type="match status" value="1"/>
</dbReference>
<dbReference type="SUPFAM" id="SSF158573">
    <property type="entry name" value="GINS helical bundle-like"/>
    <property type="match status" value="1"/>
</dbReference>
<sequence>MESVLHCNTKDTLKLLGDDKWEALGDEVIIIPKFTTEQPVDCIRGKFGPFRAHSAAKVPLWAALQMEHLQQCTIELPYWLREEELKKMRDDEKANPNIFVKVPRHYTEIAFALLGLPRVFGGDEKQRSRTVLLLRELIELRRDKIVEGLKSFDSSPTELNVSHMSAAELTSFRTRSLHALDSFVNLLQNKRLEKESDGIQEVQEDTVSQARPEDSSSRLL</sequence>
<evidence type="ECO:0000256" key="1">
    <source>
        <dbReference type="ARBA" id="ARBA00004123"/>
    </source>
</evidence>
<keyword evidence="3" id="KW-0235">DNA replication</keyword>
<evidence type="ECO:0000256" key="5">
    <source>
        <dbReference type="SAM" id="MobiDB-lite"/>
    </source>
</evidence>
<gene>
    <name evidence="8" type="ORF">PGLA1383_LOCUS28818</name>
</gene>
<dbReference type="CDD" id="cd21694">
    <property type="entry name" value="GINS_B_Psf2"/>
    <property type="match status" value="1"/>
</dbReference>
<evidence type="ECO:0000259" key="7">
    <source>
        <dbReference type="Pfam" id="PF25005"/>
    </source>
</evidence>
<dbReference type="InterPro" id="IPR036224">
    <property type="entry name" value="GINS_bundle-like_dom_sf"/>
</dbReference>
<dbReference type="Proteomes" id="UP000654075">
    <property type="component" value="Unassembled WGS sequence"/>
</dbReference>
<evidence type="ECO:0000256" key="3">
    <source>
        <dbReference type="ARBA" id="ARBA00022705"/>
    </source>
</evidence>
<dbReference type="InterPro" id="IPR021151">
    <property type="entry name" value="GINS_A"/>
</dbReference>
<name>A0A813FKB8_POLGL</name>
<evidence type="ECO:0000313" key="9">
    <source>
        <dbReference type="Proteomes" id="UP000654075"/>
    </source>
</evidence>
<keyword evidence="9" id="KW-1185">Reference proteome</keyword>
<dbReference type="GO" id="GO:0006260">
    <property type="term" value="P:DNA replication"/>
    <property type="evidence" value="ECO:0007669"/>
    <property type="project" value="UniProtKB-KW"/>
</dbReference>
<dbReference type="OMA" id="SIEAPEW"/>
<proteinExistence type="inferred from homology"/>
<evidence type="ECO:0008006" key="10">
    <source>
        <dbReference type="Google" id="ProtNLM"/>
    </source>
</evidence>
<dbReference type="InterPro" id="IPR056784">
    <property type="entry name" value="PSF2_N"/>
</dbReference>
<dbReference type="AlphaFoldDB" id="A0A813FKB8"/>
<reference evidence="8" key="1">
    <citation type="submission" date="2021-02" db="EMBL/GenBank/DDBJ databases">
        <authorList>
            <person name="Dougan E. K."/>
            <person name="Rhodes N."/>
            <person name="Thang M."/>
            <person name="Chan C."/>
        </authorList>
    </citation>
    <scope>NUCLEOTIDE SEQUENCE</scope>
</reference>
<dbReference type="Gene3D" id="3.40.5.50">
    <property type="match status" value="1"/>
</dbReference>
<feature type="domain" description="GINS subunit" evidence="6">
    <location>
        <begin position="79"/>
        <end position="174"/>
    </location>
</feature>
<dbReference type="Pfam" id="PF25005">
    <property type="entry name" value="PSF2_N"/>
    <property type="match status" value="1"/>
</dbReference>
<accession>A0A813FKB8</accession>
<dbReference type="GO" id="GO:0000727">
    <property type="term" value="P:double-strand break repair via break-induced replication"/>
    <property type="evidence" value="ECO:0007669"/>
    <property type="project" value="TreeGrafter"/>
</dbReference>
<protein>
    <recommendedName>
        <fullName evidence="10">DNA replication complex GINS protein PSF2</fullName>
    </recommendedName>
</protein>
<feature type="region of interest" description="Disordered" evidence="5">
    <location>
        <begin position="197"/>
        <end position="220"/>
    </location>
</feature>
<feature type="domain" description="DNA replication complex GINS protein PSF2 N-terminal" evidence="7">
    <location>
        <begin position="27"/>
        <end position="74"/>
    </location>
</feature>
<dbReference type="OrthoDB" id="413441at2759"/>
<feature type="compositionally biased region" description="Basic and acidic residues" evidence="5">
    <location>
        <begin position="211"/>
        <end position="220"/>
    </location>
</feature>